<gene>
    <name evidence="4" type="primary">stox1</name>
</gene>
<dbReference type="InterPro" id="IPR019391">
    <property type="entry name" value="Storkhead-box_WHD"/>
</dbReference>
<evidence type="ECO:0000313" key="4">
    <source>
        <dbReference type="RefSeq" id="XP_012693696.1"/>
    </source>
</evidence>
<feature type="compositionally biased region" description="Basic and acidic residues" evidence="1">
    <location>
        <begin position="463"/>
        <end position="475"/>
    </location>
</feature>
<feature type="region of interest" description="Disordered" evidence="1">
    <location>
        <begin position="868"/>
        <end position="897"/>
    </location>
</feature>
<dbReference type="PANTHER" id="PTHR22437">
    <property type="entry name" value="WINGED HELIX DOMAIN-CONTAINING PROTEIN"/>
    <property type="match status" value="1"/>
</dbReference>
<keyword evidence="3" id="KW-1185">Reference proteome</keyword>
<feature type="region of interest" description="Disordered" evidence="1">
    <location>
        <begin position="805"/>
        <end position="825"/>
    </location>
</feature>
<dbReference type="GO" id="GO:0005737">
    <property type="term" value="C:cytoplasm"/>
    <property type="evidence" value="ECO:0007669"/>
    <property type="project" value="TreeGrafter"/>
</dbReference>
<evidence type="ECO:0000313" key="3">
    <source>
        <dbReference type="Proteomes" id="UP000515152"/>
    </source>
</evidence>
<dbReference type="CTD" id="219736"/>
<feature type="compositionally biased region" description="Basic residues" evidence="1">
    <location>
        <begin position="417"/>
        <end position="441"/>
    </location>
</feature>
<dbReference type="PANTHER" id="PTHR22437:SF1">
    <property type="entry name" value="STORKHEAD-BOX PROTEIN 1"/>
    <property type="match status" value="1"/>
</dbReference>
<feature type="region of interest" description="Disordered" evidence="1">
    <location>
        <begin position="686"/>
        <end position="729"/>
    </location>
</feature>
<feature type="compositionally biased region" description="Low complexity" evidence="1">
    <location>
        <begin position="700"/>
        <end position="717"/>
    </location>
</feature>
<organism evidence="3 4">
    <name type="scientific">Clupea harengus</name>
    <name type="common">Atlantic herring</name>
    <dbReference type="NCBI Taxonomy" id="7950"/>
    <lineage>
        <taxon>Eukaryota</taxon>
        <taxon>Metazoa</taxon>
        <taxon>Chordata</taxon>
        <taxon>Craniata</taxon>
        <taxon>Vertebrata</taxon>
        <taxon>Euteleostomi</taxon>
        <taxon>Actinopterygii</taxon>
        <taxon>Neopterygii</taxon>
        <taxon>Teleostei</taxon>
        <taxon>Clupei</taxon>
        <taxon>Clupeiformes</taxon>
        <taxon>Clupeoidei</taxon>
        <taxon>Clupeidae</taxon>
        <taxon>Clupea</taxon>
    </lineage>
</organism>
<feature type="compositionally biased region" description="Polar residues" evidence="1">
    <location>
        <begin position="884"/>
        <end position="897"/>
    </location>
</feature>
<feature type="compositionally biased region" description="Basic and acidic residues" evidence="1">
    <location>
        <begin position="686"/>
        <end position="696"/>
    </location>
</feature>
<feature type="region of interest" description="Disordered" evidence="1">
    <location>
        <begin position="283"/>
        <end position="311"/>
    </location>
</feature>
<evidence type="ECO:0000256" key="1">
    <source>
        <dbReference type="SAM" id="MobiDB-lite"/>
    </source>
</evidence>
<feature type="region of interest" description="Disordered" evidence="1">
    <location>
        <begin position="505"/>
        <end position="569"/>
    </location>
</feature>
<dbReference type="GO" id="GO:0006357">
    <property type="term" value="P:regulation of transcription by RNA polymerase II"/>
    <property type="evidence" value="ECO:0007669"/>
    <property type="project" value="InterPro"/>
</dbReference>
<dbReference type="Pfam" id="PF10264">
    <property type="entry name" value="WHD_Storkhead"/>
    <property type="match status" value="1"/>
</dbReference>
<dbReference type="InterPro" id="IPR040126">
    <property type="entry name" value="STOX1/2"/>
</dbReference>
<dbReference type="GeneID" id="105909602"/>
<accession>A0A6P3WBC8</accession>
<dbReference type="Proteomes" id="UP000515152">
    <property type="component" value="Chromosome 13"/>
</dbReference>
<dbReference type="OrthoDB" id="10020110at2759"/>
<feature type="compositionally biased region" description="Basic and acidic residues" evidence="1">
    <location>
        <begin position="541"/>
        <end position="569"/>
    </location>
</feature>
<name>A0A6P3WBC8_CLUHA</name>
<feature type="region of interest" description="Disordered" evidence="1">
    <location>
        <begin position="411"/>
        <end position="483"/>
    </location>
</feature>
<dbReference type="AlphaFoldDB" id="A0A6P3WBC8"/>
<feature type="compositionally biased region" description="Basic and acidic residues" evidence="1">
    <location>
        <begin position="516"/>
        <end position="534"/>
    </location>
</feature>
<feature type="compositionally biased region" description="Polar residues" evidence="1">
    <location>
        <begin position="868"/>
        <end position="877"/>
    </location>
</feature>
<feature type="domain" description="Winged helix Storkhead-box1" evidence="2">
    <location>
        <begin position="118"/>
        <end position="196"/>
    </location>
</feature>
<feature type="compositionally biased region" description="Polar residues" evidence="1">
    <location>
        <begin position="287"/>
        <end position="309"/>
    </location>
</feature>
<dbReference type="KEGG" id="char:105909602"/>
<evidence type="ECO:0000259" key="2">
    <source>
        <dbReference type="Pfam" id="PF10264"/>
    </source>
</evidence>
<reference evidence="4" key="1">
    <citation type="submission" date="2025-08" db="UniProtKB">
        <authorList>
            <consortium name="RefSeq"/>
        </authorList>
    </citation>
    <scope>IDENTIFICATION</scope>
</reference>
<dbReference type="GO" id="GO:0000977">
    <property type="term" value="F:RNA polymerase II transcription regulatory region sequence-specific DNA binding"/>
    <property type="evidence" value="ECO:0007669"/>
    <property type="project" value="TreeGrafter"/>
</dbReference>
<dbReference type="GO" id="GO:0005634">
    <property type="term" value="C:nucleus"/>
    <property type="evidence" value="ECO:0007669"/>
    <property type="project" value="TreeGrafter"/>
</dbReference>
<dbReference type="RefSeq" id="XP_012693696.1">
    <property type="nucleotide sequence ID" value="XM_012838242.3"/>
</dbReference>
<proteinExistence type="predicted"/>
<protein>
    <submittedName>
        <fullName evidence="4">Storkhead-box protein 1</fullName>
    </submittedName>
</protein>
<feature type="region of interest" description="Disordered" evidence="1">
    <location>
        <begin position="917"/>
        <end position="948"/>
    </location>
</feature>
<sequence length="995" mass="112030">MSQPQRVVKLSAASLAVIFCKDVDSVRASGEKPTATNASGQDIFADFKAQNLRSFWNKRLVNAVSEVHFQGWMENLVLFVQGNANDLEVLREAWMRRALRSPKGFVIKAVGDVSPVQMTPIAQSQFIPLSEVLCSLISDMNADHITVNQEALITHMTKAHPGMTVPTQDILYNALGSLIKERKIYHTGEGYFIVTPQTYFITNNMVKEKNWWSTGENELPSPPPITYLLSNENCLDATGESLSLAHCKSCRCFTDLSTVTPSVQDHISVSECTGKSLKWPKEHKPSVQHQSTSTAADCQASEISKSTVTSRKDKEKVGRKFGLNLFRRSTAKKESKLKKEYATFSGQFPPEEWPVRDENELNNLPRDLEHAIIKRINPELTVDNLVRHTVLMMKLEEREVEQAVDKGISTEMLVSKPKNHSSKVAGKRTASKNTRSKKRGQSSKEKQRTKSKALQCADDDMEGHDLTPSRLKPDFPTEEPEDHIDHAVLSTKCLYKKRIDNPFHAIPSKDTVQTSSHREQRRKDGKSQTSGRKDRTSHRSKSWDPHHTKGTTEEPERSHAIKEGSSEHLHKRELAGDTFLDANPVKEHSGDYSSVYPDSSTLRIDDKVKHLKENNARGRDFRDGRDKDAKHRTLRDVDFRHETDQRHLKSHNNMIDGHSLVQETTDIPLSWPKPTVRCRMSLRQVDMKEDSSHRPDLLASHQQTGSLSGSQQLVSSSEQRRGSGIVESDVYTDDDHHLYMKSEETDEDACSSLCLNEECAVDSSEATHTSMIQYCQPQFGSANWINSLDASRFYKEPLRVTLRQEDSGWNGPTAQPPPNESPISLRGTIFRDGSPHLDEHLHKIISVDKEPTQAFDSSIFDYCQTSEMDSDAETLQKSSDETENLSTHPDGDSQQENCHQNLFDTREPGIHISSTENHCSPNGPHSGEMTESRSNTGDSGIDCPRTRMSMTSSNSVIMEGLKRRSFLQNLERIHSKSNGIHPQNSLLQLTPVMNV</sequence>